<reference evidence="2 3" key="1">
    <citation type="submission" date="2020-05" db="EMBL/GenBank/DDBJ databases">
        <title>Gimesia benthica sp. nov., a novel planctomycete isolated from a deep-sea water sample of the Northwest Indian Ocean.</title>
        <authorList>
            <person name="Wang J."/>
            <person name="Ruan C."/>
            <person name="Song L."/>
            <person name="Zhu Y."/>
            <person name="Li A."/>
            <person name="Zheng X."/>
            <person name="Wang L."/>
            <person name="Lu Z."/>
            <person name="Huang Y."/>
            <person name="Du W."/>
            <person name="Zhou Y."/>
            <person name="Huang L."/>
            <person name="Dai X."/>
        </authorList>
    </citation>
    <scope>NUCLEOTIDE SEQUENCE [LARGE SCALE GENOMIC DNA]</scope>
    <source>
        <strain evidence="2 3">YYQ-30</strain>
    </source>
</reference>
<proteinExistence type="predicted"/>
<dbReference type="Proteomes" id="UP000572377">
    <property type="component" value="Unassembled WGS sequence"/>
</dbReference>
<sequence>MDPTDIWIEPQGRTTRLCYTCESRFSRLMVYVLAPFLALGLLALVAATIHSSGAVAGVAVLMLALAVLWLVQRFHARRDVHAITFEPAVLVVGDRSIDKRKITGHGRSGLGGDVVVPADGLPRNFTPGPHLFVETDGRQLPITPAMRSDQAIRLHRQFEALYDTWKAAPAE</sequence>
<protein>
    <submittedName>
        <fullName evidence="2">Uncharacterized protein</fullName>
    </submittedName>
</protein>
<accession>A0A849L2R8</accession>
<dbReference type="EMBL" id="JABFBC010000001">
    <property type="protein sequence ID" value="NNU80530.1"/>
    <property type="molecule type" value="Genomic_DNA"/>
</dbReference>
<name>A0A849L2R8_9RHOB</name>
<dbReference type="RefSeq" id="WP_171324370.1">
    <property type="nucleotide sequence ID" value="NZ_JABFBC010000001.1"/>
</dbReference>
<dbReference type="AlphaFoldDB" id="A0A849L2R8"/>
<comment type="caution">
    <text evidence="2">The sequence shown here is derived from an EMBL/GenBank/DDBJ whole genome shotgun (WGS) entry which is preliminary data.</text>
</comment>
<keyword evidence="3" id="KW-1185">Reference proteome</keyword>
<gene>
    <name evidence="2" type="ORF">HMH01_08760</name>
</gene>
<evidence type="ECO:0000313" key="3">
    <source>
        <dbReference type="Proteomes" id="UP000572377"/>
    </source>
</evidence>
<evidence type="ECO:0000313" key="2">
    <source>
        <dbReference type="EMBL" id="NNU80530.1"/>
    </source>
</evidence>
<feature type="transmembrane region" description="Helical" evidence="1">
    <location>
        <begin position="53"/>
        <end position="71"/>
    </location>
</feature>
<keyword evidence="1" id="KW-1133">Transmembrane helix</keyword>
<organism evidence="2 3">
    <name type="scientific">Halovulum dunhuangense</name>
    <dbReference type="NCBI Taxonomy" id="1505036"/>
    <lineage>
        <taxon>Bacteria</taxon>
        <taxon>Pseudomonadati</taxon>
        <taxon>Pseudomonadota</taxon>
        <taxon>Alphaproteobacteria</taxon>
        <taxon>Rhodobacterales</taxon>
        <taxon>Paracoccaceae</taxon>
        <taxon>Halovulum</taxon>
    </lineage>
</organism>
<feature type="transmembrane region" description="Helical" evidence="1">
    <location>
        <begin position="28"/>
        <end position="47"/>
    </location>
</feature>
<keyword evidence="1" id="KW-0472">Membrane</keyword>
<evidence type="ECO:0000256" key="1">
    <source>
        <dbReference type="SAM" id="Phobius"/>
    </source>
</evidence>
<keyword evidence="1" id="KW-0812">Transmembrane</keyword>